<dbReference type="Gramene" id="PAN28864">
    <property type="protein sequence ID" value="PAN28864"/>
    <property type="gene ID" value="PAHAL_5G183400"/>
</dbReference>
<proteinExistence type="predicted"/>
<dbReference type="AlphaFoldDB" id="A0A2S3HSJ1"/>
<gene>
    <name evidence="2" type="ORF">PAHAL_5G183400</name>
</gene>
<accession>A0A2S3HSJ1</accession>
<dbReference type="Proteomes" id="UP000243499">
    <property type="component" value="Chromosome 5"/>
</dbReference>
<sequence>MPLSPGERGDAEAVFLAAPACAVAAEHVAPARWRSSRPPHAPRRHCSRLPLRQGRERAGTHTGRRARILSLNLVGGVQEGADLEYKRLLELLDEEPLHHDGTGSLSPPCRESVCRIFRLYGWSPNGVQRCSDRNQHV</sequence>
<feature type="region of interest" description="Disordered" evidence="1">
    <location>
        <begin position="32"/>
        <end position="63"/>
    </location>
</feature>
<organism evidence="2">
    <name type="scientific">Panicum hallii</name>
    <dbReference type="NCBI Taxonomy" id="206008"/>
    <lineage>
        <taxon>Eukaryota</taxon>
        <taxon>Viridiplantae</taxon>
        <taxon>Streptophyta</taxon>
        <taxon>Embryophyta</taxon>
        <taxon>Tracheophyta</taxon>
        <taxon>Spermatophyta</taxon>
        <taxon>Magnoliopsida</taxon>
        <taxon>Liliopsida</taxon>
        <taxon>Poales</taxon>
        <taxon>Poaceae</taxon>
        <taxon>PACMAD clade</taxon>
        <taxon>Panicoideae</taxon>
        <taxon>Panicodae</taxon>
        <taxon>Paniceae</taxon>
        <taxon>Panicinae</taxon>
        <taxon>Panicum</taxon>
        <taxon>Panicum sect. Panicum</taxon>
    </lineage>
</organism>
<protein>
    <submittedName>
        <fullName evidence="2">Uncharacterized protein</fullName>
    </submittedName>
</protein>
<evidence type="ECO:0000256" key="1">
    <source>
        <dbReference type="SAM" id="MobiDB-lite"/>
    </source>
</evidence>
<dbReference type="EMBL" id="CM008050">
    <property type="protein sequence ID" value="PAN28864.1"/>
    <property type="molecule type" value="Genomic_DNA"/>
</dbReference>
<name>A0A2S3HSJ1_9POAL</name>
<evidence type="ECO:0000313" key="2">
    <source>
        <dbReference type="EMBL" id="PAN28864.1"/>
    </source>
</evidence>
<feature type="compositionally biased region" description="Basic residues" evidence="1">
    <location>
        <begin position="34"/>
        <end position="47"/>
    </location>
</feature>
<reference evidence="2" key="1">
    <citation type="submission" date="2018-04" db="EMBL/GenBank/DDBJ databases">
        <title>WGS assembly of Panicum hallii.</title>
        <authorList>
            <person name="Lovell J."/>
            <person name="Jenkins J."/>
            <person name="Lowry D."/>
            <person name="Mamidi S."/>
            <person name="Sreedasyam A."/>
            <person name="Weng X."/>
            <person name="Barry K."/>
            <person name="Bonette J."/>
            <person name="Campitelli B."/>
            <person name="Daum C."/>
            <person name="Gordon S."/>
            <person name="Gould B."/>
            <person name="Lipzen A."/>
            <person name="Macqueen A."/>
            <person name="Palacio-Mejia J."/>
            <person name="Plott C."/>
            <person name="Shakirov E."/>
            <person name="Shu S."/>
            <person name="Yoshinaga Y."/>
            <person name="Zane M."/>
            <person name="Rokhsar D."/>
            <person name="Grimwood J."/>
            <person name="Schmutz J."/>
            <person name="Juenger T."/>
        </authorList>
    </citation>
    <scope>NUCLEOTIDE SEQUENCE [LARGE SCALE GENOMIC DNA]</scope>
    <source>
        <strain evidence="2">FIL2</strain>
    </source>
</reference>